<protein>
    <recommendedName>
        <fullName evidence="4">DUF4042 domain-containing protein</fullName>
    </recommendedName>
</protein>
<dbReference type="VEuPathDB" id="FungiDB:H310_14924"/>
<dbReference type="Proteomes" id="UP000285060">
    <property type="component" value="Unassembled WGS sequence"/>
</dbReference>
<reference evidence="2 3" key="1">
    <citation type="submission" date="2018-08" db="EMBL/GenBank/DDBJ databases">
        <title>Aphanomyces genome sequencing and annotation.</title>
        <authorList>
            <person name="Minardi D."/>
            <person name="Oidtmann B."/>
            <person name="Van Der Giezen M."/>
            <person name="Studholme D.J."/>
        </authorList>
    </citation>
    <scope>NUCLEOTIDE SEQUENCE [LARGE SCALE GENOMIC DNA]</scope>
    <source>
        <strain evidence="2 3">NJM0002</strain>
    </source>
</reference>
<keyword evidence="3" id="KW-1185">Reference proteome</keyword>
<sequence>MVKYYLSDQLRSFRGAASEADLNQSVALISVLLLNADERAEFAVADGATALGDHLVRLCNEQAAARSKWKRSTAFGFDVSETGLQQFVRFLLVCIVHASLEASMATQFCSANLPQLLFDEFVQPTRDIFSTQDASSKQDNQECDETNSTATTPVPEVSLRLVALEALRNLCYVVYPAMSWHCLTPLWKDWPRPQLNHAALDELWDMLLPKTSLETVEGGPSGSSKEEQVACDILANLASHAPRGTHATKDRVTNLLQLLLRMNVNIRQTARATGNISSDTNRCTQMAALADLAANLARDTEYSIILICSLEQVKPRTRVMTSSLAYLTQWADDANEDAGLRKSLQSLNHNLAWTDVTTKVCVQKLAASTFLDRFLHVRANQ</sequence>
<dbReference type="AlphaFoldDB" id="A0A418AKG2"/>
<organism evidence="2 3">
    <name type="scientific">Aphanomyces invadans</name>
    <dbReference type="NCBI Taxonomy" id="157072"/>
    <lineage>
        <taxon>Eukaryota</taxon>
        <taxon>Sar</taxon>
        <taxon>Stramenopiles</taxon>
        <taxon>Oomycota</taxon>
        <taxon>Saprolegniomycetes</taxon>
        <taxon>Saprolegniales</taxon>
        <taxon>Verrucalvaceae</taxon>
        <taxon>Aphanomyces</taxon>
    </lineage>
</organism>
<evidence type="ECO:0000313" key="2">
    <source>
        <dbReference type="EMBL" id="RHY24844.1"/>
    </source>
</evidence>
<dbReference type="EMBL" id="QUSY01001480">
    <property type="protein sequence ID" value="RHY24844.1"/>
    <property type="molecule type" value="Genomic_DNA"/>
</dbReference>
<evidence type="ECO:0000313" key="3">
    <source>
        <dbReference type="Proteomes" id="UP000285060"/>
    </source>
</evidence>
<accession>A0A418AKG2</accession>
<name>A0A418AKG2_9STRA</name>
<evidence type="ECO:0008006" key="4">
    <source>
        <dbReference type="Google" id="ProtNLM"/>
    </source>
</evidence>
<comment type="caution">
    <text evidence="2">The sequence shown here is derived from an EMBL/GenBank/DDBJ whole genome shotgun (WGS) entry which is preliminary data.</text>
</comment>
<gene>
    <name evidence="2" type="ORF">DYB32_008658</name>
</gene>
<proteinExistence type="predicted"/>
<feature type="region of interest" description="Disordered" evidence="1">
    <location>
        <begin position="131"/>
        <end position="151"/>
    </location>
</feature>
<evidence type="ECO:0000256" key="1">
    <source>
        <dbReference type="SAM" id="MobiDB-lite"/>
    </source>
</evidence>